<organism evidence="2 3">
    <name type="scientific">Thermomonas hydrothermalis</name>
    <dbReference type="NCBI Taxonomy" id="213588"/>
    <lineage>
        <taxon>Bacteria</taxon>
        <taxon>Pseudomonadati</taxon>
        <taxon>Pseudomonadota</taxon>
        <taxon>Gammaproteobacteria</taxon>
        <taxon>Lysobacterales</taxon>
        <taxon>Lysobacteraceae</taxon>
        <taxon>Thermomonas</taxon>
    </lineage>
</organism>
<feature type="compositionally biased region" description="Low complexity" evidence="1">
    <location>
        <begin position="91"/>
        <end position="107"/>
    </location>
</feature>
<evidence type="ECO:0008006" key="4">
    <source>
        <dbReference type="Google" id="ProtNLM"/>
    </source>
</evidence>
<dbReference type="STRING" id="213588.SAMN02745204_01814"/>
<evidence type="ECO:0000256" key="1">
    <source>
        <dbReference type="SAM" id="MobiDB-lite"/>
    </source>
</evidence>
<accession>A0A1M4Z031</accession>
<dbReference type="RefSeq" id="WP_072756260.1">
    <property type="nucleotide sequence ID" value="NZ_FQUK01000031.1"/>
</dbReference>
<reference evidence="3" key="1">
    <citation type="submission" date="2016-11" db="EMBL/GenBank/DDBJ databases">
        <authorList>
            <person name="Varghese N."/>
            <person name="Submissions S."/>
        </authorList>
    </citation>
    <scope>NUCLEOTIDE SEQUENCE [LARGE SCALE GENOMIC DNA]</scope>
    <source>
        <strain evidence="3">DSM 14834</strain>
    </source>
</reference>
<dbReference type="AlphaFoldDB" id="A0A1M4Z031"/>
<proteinExistence type="predicted"/>
<evidence type="ECO:0000313" key="2">
    <source>
        <dbReference type="EMBL" id="SHF11112.1"/>
    </source>
</evidence>
<sequence>MTHPHSDPASTDARTLLLEARLRAHHAIALDRLSPRLRAELAQRRNAALHGHARTRAPALPRLRLIAAACATLAALAVGLHLQTTPPPAAPTTVADTPATPSAHAPATLLDEDPEFYAWLGANDARPLTLEPTR</sequence>
<evidence type="ECO:0000313" key="3">
    <source>
        <dbReference type="Proteomes" id="UP000242857"/>
    </source>
</evidence>
<gene>
    <name evidence="2" type="ORF">SAMN02745204_01814</name>
</gene>
<dbReference type="EMBL" id="FQUK01000031">
    <property type="protein sequence ID" value="SHF11112.1"/>
    <property type="molecule type" value="Genomic_DNA"/>
</dbReference>
<keyword evidence="3" id="KW-1185">Reference proteome</keyword>
<protein>
    <recommendedName>
        <fullName evidence="4">DUF3619 family protein</fullName>
    </recommendedName>
</protein>
<name>A0A1M4Z031_9GAMM</name>
<dbReference type="Proteomes" id="UP000242857">
    <property type="component" value="Unassembled WGS sequence"/>
</dbReference>
<feature type="region of interest" description="Disordered" evidence="1">
    <location>
        <begin position="88"/>
        <end position="107"/>
    </location>
</feature>